<dbReference type="EMBL" id="CP067420">
    <property type="protein sequence ID" value="QQP88672.1"/>
    <property type="molecule type" value="Genomic_DNA"/>
</dbReference>
<keyword evidence="1" id="KW-0732">Signal</keyword>
<evidence type="ECO:0000313" key="2">
    <source>
        <dbReference type="EMBL" id="QQP88672.1"/>
    </source>
</evidence>
<feature type="signal peptide" evidence="1">
    <location>
        <begin position="1"/>
        <end position="20"/>
    </location>
</feature>
<evidence type="ECO:0000256" key="1">
    <source>
        <dbReference type="SAM" id="SignalP"/>
    </source>
</evidence>
<feature type="chain" id="PRO_5047427304" evidence="1">
    <location>
        <begin position="21"/>
        <end position="219"/>
    </location>
</feature>
<organism evidence="2 3">
    <name type="scientific">Skermanella cutis</name>
    <dbReference type="NCBI Taxonomy" id="2775420"/>
    <lineage>
        <taxon>Bacteria</taxon>
        <taxon>Pseudomonadati</taxon>
        <taxon>Pseudomonadota</taxon>
        <taxon>Alphaproteobacteria</taxon>
        <taxon>Rhodospirillales</taxon>
        <taxon>Azospirillaceae</taxon>
        <taxon>Skermanella</taxon>
    </lineage>
</organism>
<keyword evidence="3" id="KW-1185">Reference proteome</keyword>
<protein>
    <submittedName>
        <fullName evidence="2">Uncharacterized protein</fullName>
    </submittedName>
</protein>
<reference evidence="2" key="1">
    <citation type="submission" date="2021-02" db="EMBL/GenBank/DDBJ databases">
        <title>Skermanella TT6 skin isolate.</title>
        <authorList>
            <person name="Lee K."/>
            <person name="Ganzorig M."/>
        </authorList>
    </citation>
    <scope>NUCLEOTIDE SEQUENCE</scope>
    <source>
        <strain evidence="2">TT6</strain>
    </source>
</reference>
<evidence type="ECO:0000313" key="3">
    <source>
        <dbReference type="Proteomes" id="UP000595197"/>
    </source>
</evidence>
<proteinExistence type="predicted"/>
<gene>
    <name evidence="2" type="ORF">IGS68_22035</name>
</gene>
<name>A0ABX7B307_9PROT</name>
<sequence>MKTVAAVRNALLGVAILAGAGISAGYPEGSPAQAQVAPAHQDAAAVGETFVAARQALLAKDGSGVLELLSRESLARVERTRKAALDGEMAALGPSEKFGALGLQHYLKPAELRRMTPAQIVEFGLRKNWLGPNVITQAGMERVSVRGDRASGTLVVNQRPVMVPADFVRENGEWRVDLTRAMDLTDAIVRGTAMATKRSEDAVVREMLDRAVRNQAPAR</sequence>
<accession>A0ABX7B307</accession>
<dbReference type="Proteomes" id="UP000595197">
    <property type="component" value="Chromosome"/>
</dbReference>
<dbReference type="RefSeq" id="WP_201073894.1">
    <property type="nucleotide sequence ID" value="NZ_CP067420.1"/>
</dbReference>